<dbReference type="RefSeq" id="WP_074449744.1">
    <property type="nucleotide sequence ID" value="NZ_FMMM01000048.1"/>
</dbReference>
<evidence type="ECO:0000313" key="2">
    <source>
        <dbReference type="Proteomes" id="UP000182057"/>
    </source>
</evidence>
<name>A0A1D3ULI6_TANFO</name>
<dbReference type="PROSITE" id="PS51257">
    <property type="entry name" value="PROKAR_LIPOPROTEIN"/>
    <property type="match status" value="1"/>
</dbReference>
<dbReference type="GO" id="GO:0016787">
    <property type="term" value="F:hydrolase activity"/>
    <property type="evidence" value="ECO:0007669"/>
    <property type="project" value="UniProtKB-KW"/>
</dbReference>
<keyword evidence="1" id="KW-0378">Hydrolase</keyword>
<sequence length="230" mass="26119">MRKFYILSVVLCVSTSFFISCQQEIEIWDSATIDYSGRYVIKIINEKQEVIHHYDGKEVRIYNTSKNIENELWIDDVGKLLPLKSKFMLSGTPASFASSNQDFNQLTDNLHTIVAPPFDKSENKVPAPTKKGETISLDRPYLRATVIEGKIIPKVVKTKGGNTADSLYLKVKLFSGKATFKGVQKAKTEWKDPNVAEYEWVFENVSYDASKDETYVISGHSYTGFAEDQY</sequence>
<dbReference type="Pfam" id="PF12888">
    <property type="entry name" value="Lipid_bd"/>
    <property type="match status" value="1"/>
</dbReference>
<gene>
    <name evidence="1" type="ORF">TFUB20_01200</name>
</gene>
<dbReference type="InterPro" id="IPR024404">
    <property type="entry name" value="Lipid-bd_put"/>
</dbReference>
<dbReference type="AlphaFoldDB" id="A0A1D3ULI6"/>
<dbReference type="InterPro" id="IPR038668">
    <property type="entry name" value="Lipid-bd_sf"/>
</dbReference>
<protein>
    <submittedName>
        <fullName evidence="1">Lipid-binding putative hydrolase</fullName>
    </submittedName>
</protein>
<organism evidence="1 2">
    <name type="scientific">Tannerella forsythia</name>
    <name type="common">Bacteroides forsythus</name>
    <dbReference type="NCBI Taxonomy" id="28112"/>
    <lineage>
        <taxon>Bacteria</taxon>
        <taxon>Pseudomonadati</taxon>
        <taxon>Bacteroidota</taxon>
        <taxon>Bacteroidia</taxon>
        <taxon>Bacteroidales</taxon>
        <taxon>Tannerellaceae</taxon>
        <taxon>Tannerella</taxon>
    </lineage>
</organism>
<proteinExistence type="predicted"/>
<dbReference type="OrthoDB" id="851990at2"/>
<evidence type="ECO:0000313" key="1">
    <source>
        <dbReference type="EMBL" id="SCQ20953.1"/>
    </source>
</evidence>
<dbReference type="EMBL" id="FMMM01000048">
    <property type="protein sequence ID" value="SCQ20953.1"/>
    <property type="molecule type" value="Genomic_DNA"/>
</dbReference>
<accession>A0A1D3ULI6</accession>
<reference evidence="1 2" key="1">
    <citation type="submission" date="2016-09" db="EMBL/GenBank/DDBJ databases">
        <authorList>
            <person name="Capua I."/>
            <person name="De Benedictis P."/>
            <person name="Joannis T."/>
            <person name="Lombin L.H."/>
            <person name="Cattoli G."/>
        </authorList>
    </citation>
    <scope>NUCLEOTIDE SEQUENCE [LARGE SCALE GENOMIC DNA]</scope>
    <source>
        <strain evidence="1 2">UB20</strain>
    </source>
</reference>
<dbReference type="Gene3D" id="2.40.128.220">
    <property type="match status" value="1"/>
</dbReference>
<dbReference type="Proteomes" id="UP000182057">
    <property type="component" value="Unassembled WGS sequence"/>
</dbReference>